<evidence type="ECO:0000313" key="3">
    <source>
        <dbReference type="Proteomes" id="UP001144280"/>
    </source>
</evidence>
<feature type="chain" id="PRO_5045238092" evidence="1">
    <location>
        <begin position="26"/>
        <end position="237"/>
    </location>
</feature>
<organism evidence="2 3">
    <name type="scientific">Phytohabitans aurantiacus</name>
    <dbReference type="NCBI Taxonomy" id="3016789"/>
    <lineage>
        <taxon>Bacteria</taxon>
        <taxon>Bacillati</taxon>
        <taxon>Actinomycetota</taxon>
        <taxon>Actinomycetes</taxon>
        <taxon>Micromonosporales</taxon>
        <taxon>Micromonosporaceae</taxon>
    </lineage>
</organism>
<evidence type="ECO:0000313" key="2">
    <source>
        <dbReference type="EMBL" id="GLH98851.1"/>
    </source>
</evidence>
<accession>A0ABQ5QY47</accession>
<protein>
    <submittedName>
        <fullName evidence="2">Uncharacterized protein</fullName>
    </submittedName>
</protein>
<dbReference type="Proteomes" id="UP001144280">
    <property type="component" value="Unassembled WGS sequence"/>
</dbReference>
<reference evidence="2" key="1">
    <citation type="submission" date="2022-12" db="EMBL/GenBank/DDBJ databases">
        <title>New Phytohabitans aurantiacus sp. RD004123 nov., an actinomycete isolated from soil.</title>
        <authorList>
            <person name="Triningsih D.W."/>
            <person name="Harunari E."/>
            <person name="Igarashi Y."/>
        </authorList>
    </citation>
    <scope>NUCLEOTIDE SEQUENCE</scope>
    <source>
        <strain evidence="2">RD004123</strain>
    </source>
</reference>
<evidence type="ECO:0000256" key="1">
    <source>
        <dbReference type="SAM" id="SignalP"/>
    </source>
</evidence>
<gene>
    <name evidence="2" type="ORF">Pa4123_41260</name>
</gene>
<feature type="signal peptide" evidence="1">
    <location>
        <begin position="1"/>
        <end position="25"/>
    </location>
</feature>
<sequence>MFYRGWMAVAGLAAELGVKPASALAATLAGQGTDRVLPVGSQLRGLLPKGLVRGSTVAVTATGSGATSLLLGLVAESTRQGSWCAVVGVPRLSLAAARSMGVVLEQLMVVPQPGAEVATVAASLLDGFDVVAVAAAGGLAPSVYTQLSARARNAGAVLVALGAWPGAQLTLTVNEGVWFGRGRLRCRRLSIAVSGRGSAARPRTGQVWLPADPDFQRTLDQPDVSDVRTGRQLRVVA</sequence>
<proteinExistence type="predicted"/>
<comment type="caution">
    <text evidence="2">The sequence shown here is derived from an EMBL/GenBank/DDBJ whole genome shotgun (WGS) entry which is preliminary data.</text>
</comment>
<dbReference type="EMBL" id="BSDI01000019">
    <property type="protein sequence ID" value="GLH98851.1"/>
    <property type="molecule type" value="Genomic_DNA"/>
</dbReference>
<keyword evidence="1" id="KW-0732">Signal</keyword>
<keyword evidence="3" id="KW-1185">Reference proteome</keyword>
<name>A0ABQ5QY47_9ACTN</name>